<dbReference type="EMBL" id="JAGSOY010000042">
    <property type="protein sequence ID" value="MBU2712608.1"/>
    <property type="molecule type" value="Genomic_DNA"/>
</dbReference>
<name>A0ABS5ZFR1_9GAMM</name>
<comment type="caution">
    <text evidence="1">The sequence shown here is derived from an EMBL/GenBank/DDBJ whole genome shotgun (WGS) entry which is preliminary data.</text>
</comment>
<dbReference type="RefSeq" id="WP_215820834.1">
    <property type="nucleotide sequence ID" value="NZ_JAGSOY010000042.1"/>
</dbReference>
<proteinExistence type="predicted"/>
<organism evidence="1 2">
    <name type="scientific">Zooshikella harenae</name>
    <dbReference type="NCBI Taxonomy" id="2827238"/>
    <lineage>
        <taxon>Bacteria</taxon>
        <taxon>Pseudomonadati</taxon>
        <taxon>Pseudomonadota</taxon>
        <taxon>Gammaproteobacteria</taxon>
        <taxon>Oceanospirillales</taxon>
        <taxon>Zooshikellaceae</taxon>
        <taxon>Zooshikella</taxon>
    </lineage>
</organism>
<keyword evidence="2" id="KW-1185">Reference proteome</keyword>
<evidence type="ECO:0000313" key="1">
    <source>
        <dbReference type="EMBL" id="MBU2712608.1"/>
    </source>
</evidence>
<dbReference type="Proteomes" id="UP000690515">
    <property type="component" value="Unassembled WGS sequence"/>
</dbReference>
<reference evidence="1 2" key="1">
    <citation type="submission" date="2021-04" db="EMBL/GenBank/DDBJ databases">
        <authorList>
            <person name="Pira H."/>
            <person name="Risdian C."/>
            <person name="Wink J."/>
        </authorList>
    </citation>
    <scope>NUCLEOTIDE SEQUENCE [LARGE SCALE GENOMIC DNA]</scope>
    <source>
        <strain evidence="1 2">WH53</strain>
    </source>
</reference>
<protein>
    <submittedName>
        <fullName evidence="1">Uncharacterized protein</fullName>
    </submittedName>
</protein>
<sequence>MIKTADGVTQAAIHCNFDAFAMLGTPMKIQAKITPKQMYFCLTEQNVNSCFLRENTAQDFERNLFFIGYRLL</sequence>
<evidence type="ECO:0000313" key="2">
    <source>
        <dbReference type="Proteomes" id="UP000690515"/>
    </source>
</evidence>
<gene>
    <name evidence="1" type="ORF">KCG35_16185</name>
</gene>
<accession>A0ABS5ZFR1</accession>